<evidence type="ECO:0000313" key="2">
    <source>
        <dbReference type="Proteomes" id="UP001140011"/>
    </source>
</evidence>
<proteinExistence type="predicted"/>
<comment type="caution">
    <text evidence="1">The sequence shown here is derived from an EMBL/GenBank/DDBJ whole genome shotgun (WGS) entry which is preliminary data.</text>
</comment>
<dbReference type="Proteomes" id="UP001140011">
    <property type="component" value="Unassembled WGS sequence"/>
</dbReference>
<sequence length="72" mass="8002">MAGYTLRAIAFADDIAVALSSEDDVTAFRNAIELHSRASNAKLNDDKTEMLRIGNTTCTAWYPDSPRSRCYE</sequence>
<keyword evidence="2" id="KW-1185">Reference proteome</keyword>
<reference evidence="1" key="1">
    <citation type="submission" date="2022-07" db="EMBL/GenBank/DDBJ databases">
        <title>Phylogenomic reconstructions and comparative analyses of Kickxellomycotina fungi.</title>
        <authorList>
            <person name="Reynolds N.K."/>
            <person name="Stajich J.E."/>
            <person name="Barry K."/>
            <person name="Grigoriev I.V."/>
            <person name="Crous P."/>
            <person name="Smith M.E."/>
        </authorList>
    </citation>
    <scope>NUCLEOTIDE SEQUENCE</scope>
    <source>
        <strain evidence="1">BCRC 34297</strain>
    </source>
</reference>
<gene>
    <name evidence="1" type="ORF">GGI19_006641</name>
</gene>
<dbReference type="AlphaFoldDB" id="A0A9W8GTQ5"/>
<name>A0A9W8GTQ5_9FUNG</name>
<evidence type="ECO:0008006" key="3">
    <source>
        <dbReference type="Google" id="ProtNLM"/>
    </source>
</evidence>
<feature type="non-terminal residue" evidence="1">
    <location>
        <position position="72"/>
    </location>
</feature>
<dbReference type="EMBL" id="JANBUH010001602">
    <property type="protein sequence ID" value="KAJ2743972.1"/>
    <property type="molecule type" value="Genomic_DNA"/>
</dbReference>
<dbReference type="OrthoDB" id="2205812at2759"/>
<evidence type="ECO:0000313" key="1">
    <source>
        <dbReference type="EMBL" id="KAJ2743972.1"/>
    </source>
</evidence>
<protein>
    <recommendedName>
        <fullName evidence="3">Reverse transcriptase domain-containing protein</fullName>
    </recommendedName>
</protein>
<accession>A0A9W8GTQ5</accession>
<organism evidence="1 2">
    <name type="scientific">Coemansia pectinata</name>
    <dbReference type="NCBI Taxonomy" id="1052879"/>
    <lineage>
        <taxon>Eukaryota</taxon>
        <taxon>Fungi</taxon>
        <taxon>Fungi incertae sedis</taxon>
        <taxon>Zoopagomycota</taxon>
        <taxon>Kickxellomycotina</taxon>
        <taxon>Kickxellomycetes</taxon>
        <taxon>Kickxellales</taxon>
        <taxon>Kickxellaceae</taxon>
        <taxon>Coemansia</taxon>
    </lineage>
</organism>